<dbReference type="GO" id="GO:0016491">
    <property type="term" value="F:oxidoreductase activity"/>
    <property type="evidence" value="ECO:0007669"/>
    <property type="project" value="TreeGrafter"/>
</dbReference>
<name>A0AAU7DD76_9BACT</name>
<dbReference type="PANTHER" id="PTHR35038:SF8">
    <property type="entry name" value="C-TYPE POLYHEME CYTOCHROME OMCC"/>
    <property type="match status" value="1"/>
</dbReference>
<reference evidence="4" key="1">
    <citation type="submission" date="2023-03" db="EMBL/GenBank/DDBJ databases">
        <title>Edaphobacter sp.</title>
        <authorList>
            <person name="Huber K.J."/>
            <person name="Papendorf J."/>
            <person name="Pilke C."/>
            <person name="Bunk B."/>
            <person name="Sproeer C."/>
            <person name="Pester M."/>
        </authorList>
    </citation>
    <scope>NUCLEOTIDE SEQUENCE</scope>
    <source>
        <strain evidence="3">DSM 109919</strain>
        <strain evidence="4">DSM 109920</strain>
    </source>
</reference>
<dbReference type="RefSeq" id="WP_348269221.1">
    <property type="nucleotide sequence ID" value="NZ_CP121194.1"/>
</dbReference>
<evidence type="ECO:0000256" key="1">
    <source>
        <dbReference type="ARBA" id="ARBA00022729"/>
    </source>
</evidence>
<dbReference type="PANTHER" id="PTHR35038">
    <property type="entry name" value="DISSIMILATORY SULFITE REDUCTASE SIRA"/>
    <property type="match status" value="1"/>
</dbReference>
<feature type="domain" description="Doubled CXXCH motif" evidence="2">
    <location>
        <begin position="123"/>
        <end position="160"/>
    </location>
</feature>
<feature type="domain" description="Doubled CXXCH motif" evidence="2">
    <location>
        <begin position="168"/>
        <end position="210"/>
    </location>
</feature>
<dbReference type="NCBIfam" id="TIGR01905">
    <property type="entry name" value="paired_CXXCH_1"/>
    <property type="match status" value="3"/>
</dbReference>
<dbReference type="InterPro" id="IPR036280">
    <property type="entry name" value="Multihaem_cyt_sf"/>
</dbReference>
<evidence type="ECO:0000313" key="4">
    <source>
        <dbReference type="EMBL" id="XBH15270.1"/>
    </source>
</evidence>
<protein>
    <submittedName>
        <fullName evidence="4">DmsE family decaheme c-type cytochrome</fullName>
    </submittedName>
</protein>
<dbReference type="EMBL" id="CP121195">
    <property type="protein sequence ID" value="XBH15270.1"/>
    <property type="molecule type" value="Genomic_DNA"/>
</dbReference>
<evidence type="ECO:0000313" key="3">
    <source>
        <dbReference type="EMBL" id="XBH11734.1"/>
    </source>
</evidence>
<gene>
    <name evidence="3" type="ORF">P4G45_05860</name>
    <name evidence="4" type="ORF">P8936_05835</name>
</gene>
<dbReference type="SUPFAM" id="SSF48695">
    <property type="entry name" value="Multiheme cytochromes"/>
    <property type="match status" value="1"/>
</dbReference>
<dbReference type="AlphaFoldDB" id="A0AAU7DD76"/>
<accession>A0AAU7DD76</accession>
<dbReference type="Gene3D" id="1.10.287.3080">
    <property type="match status" value="1"/>
</dbReference>
<dbReference type="Pfam" id="PF09699">
    <property type="entry name" value="Paired_CXXCH_1"/>
    <property type="match status" value="3"/>
</dbReference>
<dbReference type="NCBIfam" id="TIGR03508">
    <property type="entry name" value="decahem_SO"/>
    <property type="match status" value="1"/>
</dbReference>
<evidence type="ECO:0000259" key="2">
    <source>
        <dbReference type="Pfam" id="PF09699"/>
    </source>
</evidence>
<dbReference type="EMBL" id="CP121194">
    <property type="protein sequence ID" value="XBH11734.1"/>
    <property type="molecule type" value="Genomic_DNA"/>
</dbReference>
<accession>A0AAU7D1S8</accession>
<dbReference type="InterPro" id="IPR020015">
    <property type="entry name" value="Decahaem_cyt-c_DmsE"/>
</dbReference>
<organism evidence="4">
    <name type="scientific">Edaphobacter paludis</name>
    <dbReference type="NCBI Taxonomy" id="3035702"/>
    <lineage>
        <taxon>Bacteria</taxon>
        <taxon>Pseudomonadati</taxon>
        <taxon>Acidobacteriota</taxon>
        <taxon>Terriglobia</taxon>
        <taxon>Terriglobales</taxon>
        <taxon>Acidobacteriaceae</taxon>
        <taxon>Edaphobacter</taxon>
    </lineage>
</organism>
<proteinExistence type="predicted"/>
<sequence>MSGAGGVVSAQADGALQPQTAISSRKAVLNPTDYVGSETCALCHADLTKKFDSNPHSKLVLMHGGKGVTCESCHGSAKAHVESGGDVTKIFRFTKATPKEVDQKCLSCHLGTHANFDRSAHGAAGVSCIGCHSNHAFQSEAHLLKVEEPKLCYSCHTDVKAAFAQPFHHKVNEGLLVCTDCHNPHGTFQDKLLKTNADQNAVCTKCHAETLGPFVYEHPPLKLEGCTSCHLPHGSPNARLLNRSNVNSLCLQCHSASMNFTAPGTPSFHNQANQYQACTNCHVQIHGSNASNVFFK</sequence>
<keyword evidence="1" id="KW-0732">Signal</keyword>
<dbReference type="Gene3D" id="1.10.1130.10">
    <property type="entry name" value="Flavocytochrome C3, Chain A"/>
    <property type="match status" value="2"/>
</dbReference>
<dbReference type="InterPro" id="IPR010177">
    <property type="entry name" value="Paired_CXXCH_1"/>
</dbReference>
<feature type="domain" description="Doubled CXXCH motif" evidence="2">
    <location>
        <begin position="218"/>
        <end position="257"/>
    </location>
</feature>
<dbReference type="KEGG" id="epl:P4G45_05860"/>
<dbReference type="InterPro" id="IPR051829">
    <property type="entry name" value="Multiheme_Cytochr_ET"/>
</dbReference>